<comment type="caution">
    <text evidence="1">The sequence shown here is derived from an EMBL/GenBank/DDBJ whole genome shotgun (WGS) entry which is preliminary data.</text>
</comment>
<dbReference type="AlphaFoldDB" id="A0A9P0ZZG4"/>
<proteinExistence type="predicted"/>
<accession>A0A9P0ZZG4</accession>
<keyword evidence="2" id="KW-1185">Reference proteome</keyword>
<reference evidence="1" key="1">
    <citation type="submission" date="2022-07" db="EMBL/GenBank/DDBJ databases">
        <authorList>
            <person name="Macas J."/>
            <person name="Novak P."/>
            <person name="Neumann P."/>
        </authorList>
    </citation>
    <scope>NUCLEOTIDE SEQUENCE</scope>
</reference>
<name>A0A9P0ZZG4_CUSEU</name>
<organism evidence="1 2">
    <name type="scientific">Cuscuta europaea</name>
    <name type="common">European dodder</name>
    <dbReference type="NCBI Taxonomy" id="41803"/>
    <lineage>
        <taxon>Eukaryota</taxon>
        <taxon>Viridiplantae</taxon>
        <taxon>Streptophyta</taxon>
        <taxon>Embryophyta</taxon>
        <taxon>Tracheophyta</taxon>
        <taxon>Spermatophyta</taxon>
        <taxon>Magnoliopsida</taxon>
        <taxon>eudicotyledons</taxon>
        <taxon>Gunneridae</taxon>
        <taxon>Pentapetalae</taxon>
        <taxon>asterids</taxon>
        <taxon>lamiids</taxon>
        <taxon>Solanales</taxon>
        <taxon>Convolvulaceae</taxon>
        <taxon>Cuscuteae</taxon>
        <taxon>Cuscuta</taxon>
        <taxon>Cuscuta subgen. Cuscuta</taxon>
    </lineage>
</organism>
<gene>
    <name evidence="1" type="ORF">CEURO_LOCUS21871</name>
</gene>
<evidence type="ECO:0000313" key="1">
    <source>
        <dbReference type="EMBL" id="CAH9118266.1"/>
    </source>
</evidence>
<protein>
    <submittedName>
        <fullName evidence="1">Uncharacterized protein</fullName>
    </submittedName>
</protein>
<dbReference type="EMBL" id="CAMAPE010000075">
    <property type="protein sequence ID" value="CAH9118266.1"/>
    <property type="molecule type" value="Genomic_DNA"/>
</dbReference>
<dbReference type="Proteomes" id="UP001152484">
    <property type="component" value="Unassembled WGS sequence"/>
</dbReference>
<evidence type="ECO:0000313" key="2">
    <source>
        <dbReference type="Proteomes" id="UP001152484"/>
    </source>
</evidence>
<sequence length="102" mass="11470">MRTTFHMNHLSHENPIADLEKQSCSIFDMLSNSASYQISHATSEAHLPLRIHLGDSNESEIDPNWFSRKKYGDNVVSDTYDGMEGMEGGEEVCLTTTGKRGY</sequence>